<proteinExistence type="predicted"/>
<keyword evidence="2" id="KW-1003">Cell membrane</keyword>
<feature type="chain" id="PRO_5035186909" evidence="13">
    <location>
        <begin position="20"/>
        <end position="339"/>
    </location>
</feature>
<dbReference type="InterPro" id="IPR013783">
    <property type="entry name" value="Ig-like_fold"/>
</dbReference>
<evidence type="ECO:0000256" key="2">
    <source>
        <dbReference type="ARBA" id="ARBA00022475"/>
    </source>
</evidence>
<dbReference type="GO" id="GO:0071222">
    <property type="term" value="P:cellular response to lipopolysaccharide"/>
    <property type="evidence" value="ECO:0007669"/>
    <property type="project" value="TreeGrafter"/>
</dbReference>
<dbReference type="GeneID" id="121397920"/>
<evidence type="ECO:0000256" key="12">
    <source>
        <dbReference type="SAM" id="Phobius"/>
    </source>
</evidence>
<evidence type="ECO:0000256" key="3">
    <source>
        <dbReference type="ARBA" id="ARBA00022692"/>
    </source>
</evidence>
<dbReference type="GO" id="GO:0042102">
    <property type="term" value="P:positive regulation of T cell proliferation"/>
    <property type="evidence" value="ECO:0007669"/>
    <property type="project" value="TreeGrafter"/>
</dbReference>
<dbReference type="RefSeq" id="XP_041432098.1">
    <property type="nucleotide sequence ID" value="XM_041576164.1"/>
</dbReference>
<evidence type="ECO:0000256" key="11">
    <source>
        <dbReference type="SAM" id="MobiDB-lite"/>
    </source>
</evidence>
<dbReference type="Gene3D" id="2.60.40.10">
    <property type="entry name" value="Immunoglobulins"/>
    <property type="match status" value="2"/>
</dbReference>
<evidence type="ECO:0000256" key="9">
    <source>
        <dbReference type="ARBA" id="ARBA00023180"/>
    </source>
</evidence>
<feature type="transmembrane region" description="Helical" evidence="12">
    <location>
        <begin position="316"/>
        <end position="337"/>
    </location>
</feature>
<feature type="domain" description="Ig-like" evidence="14">
    <location>
        <begin position="28"/>
        <end position="130"/>
    </location>
</feature>
<dbReference type="GO" id="GO:0007166">
    <property type="term" value="P:cell surface receptor signaling pathway"/>
    <property type="evidence" value="ECO:0007669"/>
    <property type="project" value="TreeGrafter"/>
</dbReference>
<keyword evidence="6 12" id="KW-0472">Membrane</keyword>
<evidence type="ECO:0000256" key="13">
    <source>
        <dbReference type="SAM" id="SignalP"/>
    </source>
</evidence>
<keyword evidence="3 12" id="KW-0812">Transmembrane</keyword>
<evidence type="ECO:0000256" key="4">
    <source>
        <dbReference type="ARBA" id="ARBA00022729"/>
    </source>
</evidence>
<evidence type="ECO:0000313" key="15">
    <source>
        <dbReference type="Proteomes" id="UP000186698"/>
    </source>
</evidence>
<keyword evidence="5 12" id="KW-1133">Transmembrane helix</keyword>
<evidence type="ECO:0000256" key="6">
    <source>
        <dbReference type="ARBA" id="ARBA00023136"/>
    </source>
</evidence>
<comment type="subcellular location">
    <subcellularLocation>
        <location evidence="1">Cell membrane</location>
        <topology evidence="1">Single-pass type I membrane protein</topology>
    </subcellularLocation>
</comment>
<evidence type="ECO:0000256" key="8">
    <source>
        <dbReference type="ARBA" id="ARBA00023170"/>
    </source>
</evidence>
<keyword evidence="4 13" id="KW-0732">Signal</keyword>
<feature type="region of interest" description="Disordered" evidence="11">
    <location>
        <begin position="281"/>
        <end position="309"/>
    </location>
</feature>
<keyword evidence="7" id="KW-1015">Disulfide bond</keyword>
<evidence type="ECO:0000256" key="7">
    <source>
        <dbReference type="ARBA" id="ARBA00023157"/>
    </source>
</evidence>
<protein>
    <submittedName>
        <fullName evidence="16">Uncharacterized protein LOC121397920 isoform X1</fullName>
    </submittedName>
</protein>
<dbReference type="PROSITE" id="PS50835">
    <property type="entry name" value="IG_LIKE"/>
    <property type="match status" value="2"/>
</dbReference>
<dbReference type="InterPro" id="IPR013106">
    <property type="entry name" value="Ig_V-set"/>
</dbReference>
<organism evidence="15 16">
    <name type="scientific">Xenopus laevis</name>
    <name type="common">African clawed frog</name>
    <dbReference type="NCBI Taxonomy" id="8355"/>
    <lineage>
        <taxon>Eukaryota</taxon>
        <taxon>Metazoa</taxon>
        <taxon>Chordata</taxon>
        <taxon>Craniata</taxon>
        <taxon>Vertebrata</taxon>
        <taxon>Euteleostomi</taxon>
        <taxon>Amphibia</taxon>
        <taxon>Batrachia</taxon>
        <taxon>Anura</taxon>
        <taxon>Pipoidea</taxon>
        <taxon>Pipidae</taxon>
        <taxon>Xenopodinae</taxon>
        <taxon>Xenopus</taxon>
        <taxon>Xenopus</taxon>
    </lineage>
</organism>
<dbReference type="Proteomes" id="UP000186698">
    <property type="component" value="Chromosome 9_10L"/>
</dbReference>
<dbReference type="InterPro" id="IPR036179">
    <property type="entry name" value="Ig-like_dom_sf"/>
</dbReference>
<gene>
    <name evidence="16" type="primary">LOC121397920</name>
</gene>
<dbReference type="Pfam" id="PF07686">
    <property type="entry name" value="V-set"/>
    <property type="match status" value="1"/>
</dbReference>
<evidence type="ECO:0000256" key="10">
    <source>
        <dbReference type="ARBA" id="ARBA00023319"/>
    </source>
</evidence>
<dbReference type="GO" id="GO:0042130">
    <property type="term" value="P:negative regulation of T cell proliferation"/>
    <property type="evidence" value="ECO:0007669"/>
    <property type="project" value="TreeGrafter"/>
</dbReference>
<dbReference type="GO" id="GO:0031295">
    <property type="term" value="P:T cell costimulation"/>
    <property type="evidence" value="ECO:0007669"/>
    <property type="project" value="TreeGrafter"/>
</dbReference>
<name>A0A8J1LRA4_XENLA</name>
<dbReference type="InterPro" id="IPR051713">
    <property type="entry name" value="T-cell_Activation_Regulation"/>
</dbReference>
<reference evidence="16" key="1">
    <citation type="submission" date="2025-08" db="UniProtKB">
        <authorList>
            <consortium name="RefSeq"/>
        </authorList>
    </citation>
    <scope>IDENTIFICATION</scope>
    <source>
        <strain evidence="16">J_2021</strain>
        <tissue evidence="16">Erythrocytes</tissue>
    </source>
</reference>
<feature type="signal peptide" evidence="13">
    <location>
        <begin position="1"/>
        <end position="19"/>
    </location>
</feature>
<evidence type="ECO:0000259" key="14">
    <source>
        <dbReference type="PROSITE" id="PS50835"/>
    </source>
</evidence>
<dbReference type="GO" id="GO:0009897">
    <property type="term" value="C:external side of plasma membrane"/>
    <property type="evidence" value="ECO:0007669"/>
    <property type="project" value="TreeGrafter"/>
</dbReference>
<keyword evidence="15" id="KW-1185">Reference proteome</keyword>
<sequence>MVSVSIYSLVLVQFVAVTAAPTPTSGAPFLTLMVLGSQEALVGSDIILLCSFRIYPSMDARQLTASWSKDGLQKFFQNTTYNYSTDSGTIEKHLKGGIVSLRLRNLTLEDAGKYKCDVQHDTLRATKTVTLKILERGTAKRATDLTPAVCRLKTPAGSSGPDKLLSKDVFLKCLFEADTMPIKLWGLSVSWKHNGKSLVEFRHGELVVHDPRALLSPAELEKGNVSLTLTNVTLTDGGKYISVIQYGVSKVQCGYTLTVQEQQNRIDIELLSAPVHAAQENQMGLESRSAPEHAGDGDPMGQKGDGPSTKHRTLKIGMVMGVLVGAWCVAFLIFFCYKP</sequence>
<evidence type="ECO:0000256" key="5">
    <source>
        <dbReference type="ARBA" id="ARBA00022989"/>
    </source>
</evidence>
<dbReference type="SUPFAM" id="SSF48726">
    <property type="entry name" value="Immunoglobulin"/>
    <property type="match status" value="2"/>
</dbReference>
<evidence type="ECO:0000256" key="1">
    <source>
        <dbReference type="ARBA" id="ARBA00004251"/>
    </source>
</evidence>
<dbReference type="SMART" id="SM00409">
    <property type="entry name" value="IG"/>
    <property type="match status" value="2"/>
</dbReference>
<evidence type="ECO:0000313" key="16">
    <source>
        <dbReference type="RefSeq" id="XP_041432098.1"/>
    </source>
</evidence>
<dbReference type="KEGG" id="xla:121397920"/>
<keyword evidence="10" id="KW-0393">Immunoglobulin domain</keyword>
<dbReference type="InterPro" id="IPR003599">
    <property type="entry name" value="Ig_sub"/>
</dbReference>
<dbReference type="PANTHER" id="PTHR25466:SF9">
    <property type="entry name" value="FIBRONECTIN TYPE-III DOMAIN-CONTAINING PROTEIN"/>
    <property type="match status" value="1"/>
</dbReference>
<accession>A0A8J1LRA4</accession>
<dbReference type="AlphaFoldDB" id="A0A8J1LRA4"/>
<dbReference type="PANTHER" id="PTHR25466">
    <property type="entry name" value="T-LYMPHOCYTE ACTIVATION ANTIGEN"/>
    <property type="match status" value="1"/>
</dbReference>
<dbReference type="InterPro" id="IPR007110">
    <property type="entry name" value="Ig-like_dom"/>
</dbReference>
<dbReference type="OrthoDB" id="7225082at2759"/>
<keyword evidence="9" id="KW-0325">Glycoprotein</keyword>
<dbReference type="GO" id="GO:0006955">
    <property type="term" value="P:immune response"/>
    <property type="evidence" value="ECO:0007669"/>
    <property type="project" value="TreeGrafter"/>
</dbReference>
<keyword evidence="8" id="KW-0675">Receptor</keyword>
<feature type="domain" description="Ig-like" evidence="14">
    <location>
        <begin position="147"/>
        <end position="258"/>
    </location>
</feature>